<keyword evidence="1" id="KW-1133">Transmembrane helix</keyword>
<proteinExistence type="predicted"/>
<feature type="transmembrane region" description="Helical" evidence="1">
    <location>
        <begin position="12"/>
        <end position="39"/>
    </location>
</feature>
<dbReference type="AlphaFoldDB" id="A0A0Q3TAQ2"/>
<comment type="caution">
    <text evidence="2">The sequence shown here is derived from an EMBL/GenBank/DDBJ whole genome shotgun (WGS) entry which is preliminary data.</text>
</comment>
<keyword evidence="1" id="KW-0812">Transmembrane</keyword>
<organism evidence="2 3">
    <name type="scientific">Cytobacillus solani</name>
    <dbReference type="NCBI Taxonomy" id="1637975"/>
    <lineage>
        <taxon>Bacteria</taxon>
        <taxon>Bacillati</taxon>
        <taxon>Bacillota</taxon>
        <taxon>Bacilli</taxon>
        <taxon>Bacillales</taxon>
        <taxon>Bacillaceae</taxon>
        <taxon>Cytobacillus</taxon>
    </lineage>
</organism>
<evidence type="ECO:0000256" key="1">
    <source>
        <dbReference type="SAM" id="Phobius"/>
    </source>
</evidence>
<protein>
    <submittedName>
        <fullName evidence="2">Uncharacterized protein</fullName>
    </submittedName>
</protein>
<gene>
    <name evidence="2" type="ORF">AN957_18480</name>
</gene>
<keyword evidence="3" id="KW-1185">Reference proteome</keyword>
<sequence>MKRFIANEKGNTMIFMLGSMTMLVLMFVIIGSFANVFIIKEKASNNAEQASLAASGEILAGLNTAIEQYDQFQYNYYLSIERLDLYTANSILKKLGEEKVKLSSSGRDLSTIEINHNAINNVIKAELESSGITSSALQGYVTSELSTAVSRVHNAVEKNINDNNGVLSGTTVVIFNKNKRVEVETATKYKAIKYDSLFPEDKRLIKQKGEGLKFEFLSGFGTFKSEYTFP</sequence>
<reference evidence="2 3" key="1">
    <citation type="submission" date="2015-09" db="EMBL/GenBank/DDBJ databases">
        <title>Genome sequencing project for genomic taxonomy and phylogenomics of Bacillus-like bacteria.</title>
        <authorList>
            <person name="Liu B."/>
            <person name="Wang J."/>
            <person name="Zhu Y."/>
            <person name="Liu G."/>
            <person name="Chen Q."/>
            <person name="Chen Z."/>
            <person name="Lan J."/>
            <person name="Che J."/>
            <person name="Ge C."/>
            <person name="Shi H."/>
            <person name="Pan Z."/>
            <person name="Liu X."/>
        </authorList>
    </citation>
    <scope>NUCLEOTIDE SEQUENCE [LARGE SCALE GENOMIC DNA]</scope>
    <source>
        <strain evidence="2 3">FJAT-18043</strain>
    </source>
</reference>
<keyword evidence="1" id="KW-0472">Membrane</keyword>
<name>A0A0Q3TAQ2_9BACI</name>
<dbReference type="Proteomes" id="UP000050996">
    <property type="component" value="Unassembled WGS sequence"/>
</dbReference>
<accession>A0A0Q3TAQ2</accession>
<dbReference type="PATRIC" id="fig|1637975.4.peg.3648"/>
<dbReference type="RefSeq" id="WP_053476914.1">
    <property type="nucleotide sequence ID" value="NZ_LJIX01000006.1"/>
</dbReference>
<evidence type="ECO:0000313" key="3">
    <source>
        <dbReference type="Proteomes" id="UP000050996"/>
    </source>
</evidence>
<evidence type="ECO:0000313" key="2">
    <source>
        <dbReference type="EMBL" id="KQL20373.1"/>
    </source>
</evidence>
<dbReference type="EMBL" id="LJIX01000006">
    <property type="protein sequence ID" value="KQL20373.1"/>
    <property type="molecule type" value="Genomic_DNA"/>
</dbReference>
<dbReference type="STRING" id="1637975.AN957_18480"/>